<dbReference type="Proteomes" id="UP001057134">
    <property type="component" value="Chromosome"/>
</dbReference>
<evidence type="ECO:0000256" key="1">
    <source>
        <dbReference type="ARBA" id="ARBA00023118"/>
    </source>
</evidence>
<evidence type="ECO:0000313" key="4">
    <source>
        <dbReference type="Proteomes" id="UP001057134"/>
    </source>
</evidence>
<dbReference type="RefSeq" id="WP_249861067.1">
    <property type="nucleotide sequence ID" value="NZ_CP027059.1"/>
</dbReference>
<name>A0ABY4RUF6_9BACL</name>
<protein>
    <submittedName>
        <fullName evidence="3">RAMP superfamily protein</fullName>
    </submittedName>
</protein>
<gene>
    <name evidence="3" type="ORF">SK3146_04724</name>
</gene>
<reference evidence="3" key="2">
    <citation type="journal article" date="2021" name="J Anim Sci Technol">
        <title>Complete genome sequence of Paenibacillus konkukensis sp. nov. SK3146 as a potential probiotic strain.</title>
        <authorList>
            <person name="Jung H.I."/>
            <person name="Park S."/>
            <person name="Niu K.M."/>
            <person name="Lee S.W."/>
            <person name="Kothari D."/>
            <person name="Yi K.J."/>
            <person name="Kim S.K."/>
        </authorList>
    </citation>
    <scope>NUCLEOTIDE SEQUENCE</scope>
    <source>
        <strain evidence="3">SK3146</strain>
    </source>
</reference>
<evidence type="ECO:0000313" key="3">
    <source>
        <dbReference type="EMBL" id="UQZ85435.1"/>
    </source>
</evidence>
<dbReference type="InterPro" id="IPR005537">
    <property type="entry name" value="RAMP_III_fam"/>
</dbReference>
<dbReference type="PANTHER" id="PTHR35579">
    <property type="entry name" value="CRISPR SYSTEM CMS ENDORIBONUCLEASE CSM3"/>
    <property type="match status" value="1"/>
</dbReference>
<feature type="domain" description="CRISPR type III-associated protein" evidence="2">
    <location>
        <begin position="257"/>
        <end position="408"/>
    </location>
</feature>
<sequence length="455" mass="50890">MNARLIYTFHLKAVTPVHFGDGQGDLVENSKGQHVLPGTSIGGALRECLAQAGLADVPDGLIGKYMGYKDETSGDFVESRLFISNGKLAGNFVRHTQEGTAIDRASGAAASHLKYQYDYLDGDLKMAFRIQCDVSDGAGNLCRREELERQLIDVWAEGIRRGILRFGGKKNHDFGRFSLIGIERIIHPLDCVEALDAYIFSRQNCKGEEYRPGILDPNPFDTNSNVLFRLQGSFPYGVYQSYTLPNENESRSLTGVRQNSRGYYLPASSIKGLLRSEVELLITRMTGSEDMAMKKCCQLFGSPDEAGQILFSPLQIDDAAEVEVKRYRENDNNPVYIKIDRLTGGAYSSALKQQREIQGSGVLEFRLKVTTDSNEDSPYLFPLVYVLRRIGSGQVPLGGRTVIGLGQFMASQTVVNNGKQSLTFENDGELPESQRSWLKRWYEQFERWCHQVDEA</sequence>
<dbReference type="CDD" id="cd09726">
    <property type="entry name" value="RAMP_I_III"/>
    <property type="match status" value="2"/>
</dbReference>
<dbReference type="InterPro" id="IPR052216">
    <property type="entry name" value="CRISPR_Csm3_endoribonuclease"/>
</dbReference>
<reference evidence="3" key="1">
    <citation type="submission" date="2018-02" db="EMBL/GenBank/DDBJ databases">
        <authorList>
            <person name="Kim S.-K."/>
            <person name="Jung H.-I."/>
            <person name="Lee S.-W."/>
        </authorList>
    </citation>
    <scope>NUCLEOTIDE SEQUENCE</scope>
    <source>
        <strain evidence="3">SK3146</strain>
    </source>
</reference>
<proteinExistence type="predicted"/>
<keyword evidence="4" id="KW-1185">Reference proteome</keyword>
<feature type="domain" description="CRISPR type III-associated protein" evidence="2">
    <location>
        <begin position="11"/>
        <end position="178"/>
    </location>
</feature>
<evidence type="ECO:0000259" key="2">
    <source>
        <dbReference type="Pfam" id="PF03787"/>
    </source>
</evidence>
<organism evidence="3 4">
    <name type="scientific">Paenibacillus konkukensis</name>
    <dbReference type="NCBI Taxonomy" id="2020716"/>
    <lineage>
        <taxon>Bacteria</taxon>
        <taxon>Bacillati</taxon>
        <taxon>Bacillota</taxon>
        <taxon>Bacilli</taxon>
        <taxon>Bacillales</taxon>
        <taxon>Paenibacillaceae</taxon>
        <taxon>Paenibacillus</taxon>
    </lineage>
</organism>
<dbReference type="PANTHER" id="PTHR35579:SF3">
    <property type="entry name" value="CRISPR SYSTEM CMS ENDORIBONUCLEASE CSM3"/>
    <property type="match status" value="1"/>
</dbReference>
<accession>A0ABY4RUF6</accession>
<dbReference type="EMBL" id="CP027059">
    <property type="protein sequence ID" value="UQZ85435.1"/>
    <property type="molecule type" value="Genomic_DNA"/>
</dbReference>
<keyword evidence="1" id="KW-0051">Antiviral defense</keyword>
<dbReference type="Pfam" id="PF03787">
    <property type="entry name" value="RAMPs"/>
    <property type="match status" value="2"/>
</dbReference>